<accession>A0A225E4J3</accession>
<dbReference type="AlphaFoldDB" id="A0A225E4J3"/>
<proteinExistence type="predicted"/>
<evidence type="ECO:0000313" key="2">
    <source>
        <dbReference type="EMBL" id="OWK46684.1"/>
    </source>
</evidence>
<evidence type="ECO:0000313" key="3">
    <source>
        <dbReference type="Proteomes" id="UP000214646"/>
    </source>
</evidence>
<feature type="region of interest" description="Disordered" evidence="1">
    <location>
        <begin position="1"/>
        <end position="25"/>
    </location>
</feature>
<evidence type="ECO:0000256" key="1">
    <source>
        <dbReference type="SAM" id="MobiDB-lite"/>
    </source>
</evidence>
<organism evidence="2 3">
    <name type="scientific">Fimbriiglobus ruber</name>
    <dbReference type="NCBI Taxonomy" id="1908690"/>
    <lineage>
        <taxon>Bacteria</taxon>
        <taxon>Pseudomonadati</taxon>
        <taxon>Planctomycetota</taxon>
        <taxon>Planctomycetia</taxon>
        <taxon>Gemmatales</taxon>
        <taxon>Gemmataceae</taxon>
        <taxon>Fimbriiglobus</taxon>
    </lineage>
</organism>
<sequence>MAATGMLLTGLNGSETPAAPPANPTPQGAVTIYDVDPQHLWNRLHRALWVRVGRDGKEYGFDRLDPLLWAKTKYLLEGKLHEQAIAVLDEFLAARGEKLVDDPLKRAILQRDLWAVFDWTTEAGENTQDAYIRRPSLPRRSLQKRLARTIQRLALTAGQIKSLPDTYAAAVDSKAFAAKYDPGHPDRSFLPPDLFQKDGPWVEIQADNASRVAVPRHAHDFGARSAFRVFLSLPDGRQATTAYLAKLGDVPRPWLLTRNPGSKRDTLSLTPDLPQFPAGTQVALVRQMLLIDRDGQITATRVTESVQFRAFRSIPKRNPDTGRDRESPAEQDFYEFTRNRAQLFAGKTGGLRPLGPNDKDFHTQLQVHTYDEFETADNDLIERLRAPVTQSCLGCHDRPGIYSVRTYTEGGFPISQYRLPDLQENHDAETEARLTAFLKRGQYSWGVLQGLWEDR</sequence>
<comment type="caution">
    <text evidence="2">The sequence shown here is derived from an EMBL/GenBank/DDBJ whole genome shotgun (WGS) entry which is preliminary data.</text>
</comment>
<gene>
    <name evidence="2" type="ORF">FRUB_00383</name>
</gene>
<name>A0A225E4J3_9BACT</name>
<dbReference type="Proteomes" id="UP000214646">
    <property type="component" value="Unassembled WGS sequence"/>
</dbReference>
<dbReference type="EMBL" id="NIDE01000001">
    <property type="protein sequence ID" value="OWK46684.1"/>
    <property type="molecule type" value="Genomic_DNA"/>
</dbReference>
<reference evidence="3" key="1">
    <citation type="submission" date="2017-06" db="EMBL/GenBank/DDBJ databases">
        <title>Genome analysis of Fimbriiglobus ruber SP5, the first member of the order Planctomycetales with confirmed chitinolytic capability.</title>
        <authorList>
            <person name="Ravin N.V."/>
            <person name="Rakitin A.L."/>
            <person name="Ivanova A.A."/>
            <person name="Beletsky A.V."/>
            <person name="Kulichevskaya I.S."/>
            <person name="Mardanov A.V."/>
            <person name="Dedysh S.N."/>
        </authorList>
    </citation>
    <scope>NUCLEOTIDE SEQUENCE [LARGE SCALE GENOMIC DNA]</scope>
    <source>
        <strain evidence="3">SP5</strain>
    </source>
</reference>
<protein>
    <submittedName>
        <fullName evidence="2">Uncharacterized protein</fullName>
    </submittedName>
</protein>
<keyword evidence="3" id="KW-1185">Reference proteome</keyword>